<dbReference type="EMBL" id="AQGS01000044">
    <property type="protein sequence ID" value="EPS44506.1"/>
    <property type="molecule type" value="Genomic_DNA"/>
</dbReference>
<evidence type="ECO:0000313" key="3">
    <source>
        <dbReference type="EMBL" id="EPS44506.1"/>
    </source>
</evidence>
<feature type="compositionally biased region" description="Polar residues" evidence="1">
    <location>
        <begin position="309"/>
        <end position="328"/>
    </location>
</feature>
<feature type="signal peptide" evidence="2">
    <location>
        <begin position="1"/>
        <end position="27"/>
    </location>
</feature>
<feature type="compositionally biased region" description="Polar residues" evidence="1">
    <location>
        <begin position="222"/>
        <end position="235"/>
    </location>
</feature>
<feature type="compositionally biased region" description="Acidic residues" evidence="1">
    <location>
        <begin position="246"/>
        <end position="259"/>
    </location>
</feature>
<keyword evidence="2" id="KW-0732">Signal</keyword>
<proteinExistence type="predicted"/>
<dbReference type="OrthoDB" id="10680179at2759"/>
<evidence type="ECO:0000256" key="2">
    <source>
        <dbReference type="SAM" id="SignalP"/>
    </source>
</evidence>
<protein>
    <submittedName>
        <fullName evidence="3">Uncharacterized protein</fullName>
    </submittedName>
</protein>
<feature type="region of interest" description="Disordered" evidence="1">
    <location>
        <begin position="510"/>
        <end position="535"/>
    </location>
</feature>
<feature type="chain" id="PRO_5004548760" evidence="2">
    <location>
        <begin position="28"/>
        <end position="535"/>
    </location>
</feature>
<feature type="compositionally biased region" description="Polar residues" evidence="1">
    <location>
        <begin position="276"/>
        <end position="290"/>
    </location>
</feature>
<accession>S8AU58</accession>
<feature type="compositionally biased region" description="Gly residues" evidence="1">
    <location>
        <begin position="515"/>
        <end position="535"/>
    </location>
</feature>
<evidence type="ECO:0000313" key="4">
    <source>
        <dbReference type="Proteomes" id="UP000015100"/>
    </source>
</evidence>
<keyword evidence="4" id="KW-1185">Reference proteome</keyword>
<organism evidence="3 4">
    <name type="scientific">Dactylellina haptotyla (strain CBS 200.50)</name>
    <name type="common">Nematode-trapping fungus</name>
    <name type="synonym">Monacrosporium haptotylum</name>
    <dbReference type="NCBI Taxonomy" id="1284197"/>
    <lineage>
        <taxon>Eukaryota</taxon>
        <taxon>Fungi</taxon>
        <taxon>Dikarya</taxon>
        <taxon>Ascomycota</taxon>
        <taxon>Pezizomycotina</taxon>
        <taxon>Orbiliomycetes</taxon>
        <taxon>Orbiliales</taxon>
        <taxon>Orbiliaceae</taxon>
        <taxon>Dactylellina</taxon>
    </lineage>
</organism>
<dbReference type="HOGENOM" id="CLU_509007_0_0_1"/>
<feature type="compositionally biased region" description="Low complexity" evidence="1">
    <location>
        <begin position="353"/>
        <end position="372"/>
    </location>
</feature>
<sequence length="535" mass="57323">MRVSKIRSLSSTFFALSVLSSLGVLGAVSPPDNCDKIPQPRPILESIYSRNVDTFITLISETAGGKSFSGAILSSATMMYLVLQKTESQGKSPISFLPIEPFDALYEHVYKSQLYCFNSDSDLWKYLIQLRDVNVDGFTTPIPATTNTVVPKKPTGVFSGLSLSGNGGGKPAIQDKSGIFTAWGGKLSIPMKHMNTIPSIQTENNLSPSSQIEGAGPPPVTAGTQIIANINNEPSPESGAGAPPDSADEYADDSEDDVWVSETESIVLQDLEQPQDGASGNTGSTSTNIYENVEQEDKRRRRLRKRAETTGSKITIPTTEQPQLTIPSANVNGNTNAQTNTNIANANANKNAPLQMQTNTTPPNNPQTSTTPKQSFSQYLHLHKLSSLNEYIQDLAIALESVVESPVIDITPTQSGELKKVGNSWRTPAQIIRGVFRAIDEFLRYEQNRVKLFTKVEIKNRYTELFQMLGGFPSDPKLSTVSSPFVLTTPSGGAGGGAANGLGAGQVSWPLFKGPLGGGPSKKPGNNGGQNTGNN</sequence>
<reference evidence="3 4" key="1">
    <citation type="journal article" date="2013" name="PLoS Genet.">
        <title>Genomic mechanisms accounting for the adaptation to parasitism in nematode-trapping fungi.</title>
        <authorList>
            <person name="Meerupati T."/>
            <person name="Andersson K.M."/>
            <person name="Friman E."/>
            <person name="Kumar D."/>
            <person name="Tunlid A."/>
            <person name="Ahren D."/>
        </authorList>
    </citation>
    <scope>NUCLEOTIDE SEQUENCE [LARGE SCALE GENOMIC DNA]</scope>
    <source>
        <strain evidence="3 4">CBS 200.50</strain>
    </source>
</reference>
<reference evidence="4" key="2">
    <citation type="submission" date="2013-04" db="EMBL/GenBank/DDBJ databases">
        <title>Genomic mechanisms accounting for the adaptation to parasitism in nematode-trapping fungi.</title>
        <authorList>
            <person name="Ahren D.G."/>
        </authorList>
    </citation>
    <scope>NUCLEOTIDE SEQUENCE [LARGE SCALE GENOMIC DNA]</scope>
    <source>
        <strain evidence="4">CBS 200.50</strain>
    </source>
</reference>
<dbReference type="Proteomes" id="UP000015100">
    <property type="component" value="Unassembled WGS sequence"/>
</dbReference>
<comment type="caution">
    <text evidence="3">The sequence shown here is derived from an EMBL/GenBank/DDBJ whole genome shotgun (WGS) entry which is preliminary data.</text>
</comment>
<gene>
    <name evidence="3" type="ORF">H072_1487</name>
</gene>
<dbReference type="AlphaFoldDB" id="S8AU58"/>
<evidence type="ECO:0000256" key="1">
    <source>
        <dbReference type="SAM" id="MobiDB-lite"/>
    </source>
</evidence>
<feature type="region of interest" description="Disordered" evidence="1">
    <location>
        <begin position="353"/>
        <end position="373"/>
    </location>
</feature>
<feature type="region of interest" description="Disordered" evidence="1">
    <location>
        <begin position="200"/>
        <end position="341"/>
    </location>
</feature>
<name>S8AU58_DACHA</name>
<feature type="compositionally biased region" description="Polar residues" evidence="1">
    <location>
        <begin position="200"/>
        <end position="212"/>
    </location>
</feature>
<feature type="compositionally biased region" description="Low complexity" evidence="1">
    <location>
        <begin position="329"/>
        <end position="341"/>
    </location>
</feature>